<sequence>DGTRPPAPAGRPRRHAGLAGRGPGAGQCHPHRRAGRFLRPLPRHLRPHLPRLRPAGGGGYGPRRPRHPGGGDPGRPPEQARCRHGPRPAMDRPARRRHDLRGQQLRHRARPGRPRTGEEQGPGQQRRPQRRNHRRALLRQHHPLDGRYLDAGQLGRPGDGQERRRQLVLHHRRLRLRPPDGAGPDALHRHRRRAGAGRGALPLPGHLGFLLLPRPGPGEPRQGGRAADGRRGHGQLHQAGAGIRHQPPGTAGWHADVRHRHPRHGPRGGAGADGLRGLLLGPQRPHPRLPQPREAEDADQHPEPGTCRHLFRRPALPEGGGRSRPGARQGKRPRGGAAHEGDAGRRRLLRPRPGARGRTEDPPGLSLRGEGARREQGRLGLLQAHRHRRGRGGLPPAERGRLPAGPHL</sequence>
<evidence type="ECO:0000313" key="2">
    <source>
        <dbReference type="EMBL" id="CAA9266871.1"/>
    </source>
</evidence>
<feature type="compositionally biased region" description="Basic residues" evidence="1">
    <location>
        <begin position="257"/>
        <end position="266"/>
    </location>
</feature>
<accession>A0A6J4J0A2</accession>
<feature type="non-terminal residue" evidence="2">
    <location>
        <position position="1"/>
    </location>
</feature>
<feature type="region of interest" description="Disordered" evidence="1">
    <location>
        <begin position="196"/>
        <end position="408"/>
    </location>
</feature>
<feature type="region of interest" description="Disordered" evidence="1">
    <location>
        <begin position="1"/>
        <end position="163"/>
    </location>
</feature>
<feature type="compositionally biased region" description="Basic residues" evidence="1">
    <location>
        <begin position="94"/>
        <end position="113"/>
    </location>
</feature>
<name>A0A6J4J0A2_9PROT</name>
<evidence type="ECO:0000256" key="1">
    <source>
        <dbReference type="SAM" id="MobiDB-lite"/>
    </source>
</evidence>
<proteinExistence type="predicted"/>
<feature type="compositionally biased region" description="Low complexity" evidence="1">
    <location>
        <begin position="199"/>
        <end position="225"/>
    </location>
</feature>
<reference evidence="2" key="1">
    <citation type="submission" date="2020-02" db="EMBL/GenBank/DDBJ databases">
        <authorList>
            <person name="Meier V. D."/>
        </authorList>
    </citation>
    <scope>NUCLEOTIDE SEQUENCE</scope>
    <source>
        <strain evidence="2">AVDCRST_MAG27</strain>
    </source>
</reference>
<dbReference type="AlphaFoldDB" id="A0A6J4J0A2"/>
<feature type="compositionally biased region" description="Basic residues" evidence="1">
    <location>
        <begin position="127"/>
        <end position="141"/>
    </location>
</feature>
<feature type="compositionally biased region" description="Basic residues" evidence="1">
    <location>
        <begin position="29"/>
        <end position="51"/>
    </location>
</feature>
<feature type="non-terminal residue" evidence="2">
    <location>
        <position position="408"/>
    </location>
</feature>
<dbReference type="EMBL" id="CADCTD010000133">
    <property type="protein sequence ID" value="CAA9266871.1"/>
    <property type="molecule type" value="Genomic_DNA"/>
</dbReference>
<organism evidence="2">
    <name type="scientific">uncultured Craurococcus sp</name>
    <dbReference type="NCBI Taxonomy" id="1135998"/>
    <lineage>
        <taxon>Bacteria</taxon>
        <taxon>Pseudomonadati</taxon>
        <taxon>Pseudomonadota</taxon>
        <taxon>Alphaproteobacteria</taxon>
        <taxon>Acetobacterales</taxon>
        <taxon>Acetobacteraceae</taxon>
        <taxon>Craurococcus</taxon>
        <taxon>environmental samples</taxon>
    </lineage>
</organism>
<gene>
    <name evidence="2" type="ORF">AVDCRST_MAG27-2867</name>
</gene>
<feature type="compositionally biased region" description="Basic residues" evidence="1">
    <location>
        <begin position="346"/>
        <end position="355"/>
    </location>
</feature>
<protein>
    <submittedName>
        <fullName evidence="2">ABC transporter, substrate-binding protein (Cluster 4, leucine/isoleucine/valine/benzoate)</fullName>
    </submittedName>
</protein>
<feature type="compositionally biased region" description="Basic and acidic residues" evidence="1">
    <location>
        <begin position="291"/>
        <end position="302"/>
    </location>
</feature>